<name>A0A7L8ZLR2_9CAUD</name>
<dbReference type="Proteomes" id="UP000594095">
    <property type="component" value="Genome"/>
</dbReference>
<evidence type="ECO:0000313" key="2">
    <source>
        <dbReference type="Proteomes" id="UP000594095"/>
    </source>
</evidence>
<protein>
    <submittedName>
        <fullName evidence="1">Uncharacterized protein</fullName>
    </submittedName>
</protein>
<accession>A0A7L8ZLR2</accession>
<organism evidence="1 2">
    <name type="scientific">Erwinia phage pEa_SNUABM_12</name>
    <dbReference type="NCBI Taxonomy" id="2768773"/>
    <lineage>
        <taxon>Viruses</taxon>
        <taxon>Duplodnaviria</taxon>
        <taxon>Heunggongvirae</taxon>
        <taxon>Uroviricota</taxon>
        <taxon>Caudoviricetes</taxon>
        <taxon>Eneladusvirus</taxon>
        <taxon>Eneladusvirus BF</taxon>
    </lineage>
</organism>
<evidence type="ECO:0000313" key="1">
    <source>
        <dbReference type="EMBL" id="QOI71039.1"/>
    </source>
</evidence>
<sequence length="175" mass="20665">MNYQLSEEQSRDVILQLENYIPIINKLNEVAYNFMMNYYKTYVTNGQYFFGYMSEDKFFKKLGSRSEFFAVYMEDENIHRVRASTLFMGFNNKFLRKHGIIIEPVDAEVIFESVACPRQDASIINKVRTLQHFLSEYANVPFKLGTEELELYERIKTVNAKRIKVLSDVGVEYDL</sequence>
<dbReference type="EMBL" id="MT939486">
    <property type="protein sequence ID" value="QOI71039.1"/>
    <property type="molecule type" value="Genomic_DNA"/>
</dbReference>
<gene>
    <name evidence="1" type="ORF">pEaSNUABM12_00101</name>
</gene>
<reference evidence="1 2" key="1">
    <citation type="submission" date="2020-08" db="EMBL/GenBank/DDBJ databases">
        <title>Complete genome sequence of Erwinia phage pEa_SNUABM_12.</title>
        <authorList>
            <person name="Kim S.G."/>
            <person name="Lee S.B."/>
            <person name="Park S.C."/>
        </authorList>
    </citation>
    <scope>NUCLEOTIDE SEQUENCE [LARGE SCALE GENOMIC DNA]</scope>
</reference>
<proteinExistence type="predicted"/>